<sequence>MTSTKVEKEAPATHPQFSFADADVILVSSEDTCFRVPSFTLRNTCGFFRNLSSPCSPLDGEKTQIFNVDEKDKVLAKVLSMICGLYTENWESIQEVEDALALVQKWDAAGPLSVIRSAITAPVFLAEPLRLYAIATKFGWDEEAQLASTRTLTLDLYDEAHKPNLERLSARHLMMLLRLHRSRRDEFKRLVDGDGVFEAGNSSRYLCSGCGEPLNNYTWRELKARMFMEMDRRPLGDSLCSLEMEEWPEALACWTAKCQKNDCGRPNYNKLETLRDIRGCIDRLPLHIW</sequence>
<organism evidence="1 2">
    <name type="scientific">Cyclocybe aegerita</name>
    <name type="common">Black poplar mushroom</name>
    <name type="synonym">Agrocybe aegerita</name>
    <dbReference type="NCBI Taxonomy" id="1973307"/>
    <lineage>
        <taxon>Eukaryota</taxon>
        <taxon>Fungi</taxon>
        <taxon>Dikarya</taxon>
        <taxon>Basidiomycota</taxon>
        <taxon>Agaricomycotina</taxon>
        <taxon>Agaricomycetes</taxon>
        <taxon>Agaricomycetidae</taxon>
        <taxon>Agaricales</taxon>
        <taxon>Agaricineae</taxon>
        <taxon>Bolbitiaceae</taxon>
        <taxon>Cyclocybe</taxon>
    </lineage>
</organism>
<protein>
    <recommendedName>
        <fullName evidence="3">BTB domain-containing protein</fullName>
    </recommendedName>
</protein>
<dbReference type="EMBL" id="CACVBS010000041">
    <property type="protein sequence ID" value="CAA7263881.1"/>
    <property type="molecule type" value="Genomic_DNA"/>
</dbReference>
<proteinExistence type="predicted"/>
<reference evidence="1 2" key="1">
    <citation type="submission" date="2020-01" db="EMBL/GenBank/DDBJ databases">
        <authorList>
            <person name="Gupta K D."/>
        </authorList>
    </citation>
    <scope>NUCLEOTIDE SEQUENCE [LARGE SCALE GENOMIC DNA]</scope>
</reference>
<gene>
    <name evidence="1" type="ORF">AAE3_LOCUS6017</name>
</gene>
<dbReference type="OrthoDB" id="3266199at2759"/>
<evidence type="ECO:0000313" key="2">
    <source>
        <dbReference type="Proteomes" id="UP000467700"/>
    </source>
</evidence>
<name>A0A8S0VZN1_CYCAE</name>
<dbReference type="AlphaFoldDB" id="A0A8S0VZN1"/>
<accession>A0A8S0VZN1</accession>
<evidence type="ECO:0008006" key="3">
    <source>
        <dbReference type="Google" id="ProtNLM"/>
    </source>
</evidence>
<keyword evidence="2" id="KW-1185">Reference proteome</keyword>
<dbReference type="Proteomes" id="UP000467700">
    <property type="component" value="Unassembled WGS sequence"/>
</dbReference>
<comment type="caution">
    <text evidence="1">The sequence shown here is derived from an EMBL/GenBank/DDBJ whole genome shotgun (WGS) entry which is preliminary data.</text>
</comment>
<evidence type="ECO:0000313" key="1">
    <source>
        <dbReference type="EMBL" id="CAA7263881.1"/>
    </source>
</evidence>